<feature type="non-terminal residue" evidence="1">
    <location>
        <position position="1"/>
    </location>
</feature>
<dbReference type="OrthoDB" id="3341102at2759"/>
<organism evidence="1 2">
    <name type="scientific">Wolfiporia cocos (strain MD-104)</name>
    <name type="common">Brown rot fungus</name>
    <dbReference type="NCBI Taxonomy" id="742152"/>
    <lineage>
        <taxon>Eukaryota</taxon>
        <taxon>Fungi</taxon>
        <taxon>Dikarya</taxon>
        <taxon>Basidiomycota</taxon>
        <taxon>Agaricomycotina</taxon>
        <taxon>Agaricomycetes</taxon>
        <taxon>Polyporales</taxon>
        <taxon>Phaeolaceae</taxon>
        <taxon>Wolfiporia</taxon>
    </lineage>
</organism>
<name>A0A2H3JBK5_WOLCO</name>
<dbReference type="Proteomes" id="UP000218811">
    <property type="component" value="Unassembled WGS sequence"/>
</dbReference>
<dbReference type="OMA" id="MYEFISY"/>
<dbReference type="AlphaFoldDB" id="A0A2H3JBK5"/>
<reference evidence="1 2" key="1">
    <citation type="journal article" date="2012" name="Science">
        <title>The Paleozoic origin of enzymatic lignin decomposition reconstructed from 31 fungal genomes.</title>
        <authorList>
            <person name="Floudas D."/>
            <person name="Binder M."/>
            <person name="Riley R."/>
            <person name="Barry K."/>
            <person name="Blanchette R.A."/>
            <person name="Henrissat B."/>
            <person name="Martinez A.T."/>
            <person name="Otillar R."/>
            <person name="Spatafora J.W."/>
            <person name="Yadav J.S."/>
            <person name="Aerts A."/>
            <person name="Benoit I."/>
            <person name="Boyd A."/>
            <person name="Carlson A."/>
            <person name="Copeland A."/>
            <person name="Coutinho P.M."/>
            <person name="de Vries R.P."/>
            <person name="Ferreira P."/>
            <person name="Findley K."/>
            <person name="Foster B."/>
            <person name="Gaskell J."/>
            <person name="Glotzer D."/>
            <person name="Gorecki P."/>
            <person name="Heitman J."/>
            <person name="Hesse C."/>
            <person name="Hori C."/>
            <person name="Igarashi K."/>
            <person name="Jurgens J.A."/>
            <person name="Kallen N."/>
            <person name="Kersten P."/>
            <person name="Kohler A."/>
            <person name="Kuees U."/>
            <person name="Kumar T.K.A."/>
            <person name="Kuo A."/>
            <person name="LaButti K."/>
            <person name="Larrondo L.F."/>
            <person name="Lindquist E."/>
            <person name="Ling A."/>
            <person name="Lombard V."/>
            <person name="Lucas S."/>
            <person name="Lundell T."/>
            <person name="Martin R."/>
            <person name="McLaughlin D.J."/>
            <person name="Morgenstern I."/>
            <person name="Morin E."/>
            <person name="Murat C."/>
            <person name="Nagy L.G."/>
            <person name="Nolan M."/>
            <person name="Ohm R.A."/>
            <person name="Patyshakuliyeva A."/>
            <person name="Rokas A."/>
            <person name="Ruiz-Duenas F.J."/>
            <person name="Sabat G."/>
            <person name="Salamov A."/>
            <person name="Samejima M."/>
            <person name="Schmutz J."/>
            <person name="Slot J.C."/>
            <person name="St John F."/>
            <person name="Stenlid J."/>
            <person name="Sun H."/>
            <person name="Sun S."/>
            <person name="Syed K."/>
            <person name="Tsang A."/>
            <person name="Wiebenga A."/>
            <person name="Young D."/>
            <person name="Pisabarro A."/>
            <person name="Eastwood D.C."/>
            <person name="Martin F."/>
            <person name="Cullen D."/>
            <person name="Grigoriev I.V."/>
            <person name="Hibbett D.S."/>
        </authorList>
    </citation>
    <scope>NUCLEOTIDE SEQUENCE [LARGE SCALE GENOMIC DNA]</scope>
    <source>
        <strain evidence="1 2">MD-104</strain>
    </source>
</reference>
<sequence>RLESIHTNFVVNAYQGGVNILPLGNLSYEVKGSTNVRTLTHDEKRQFTVVLASSMSGNILPFQSVWGGTTDESLPAHSAHQCAEADALRFIYAHGDTHHWSSQELTKEKHHLLPTAKSILLLDIWPVHIANKDTQDFLLWLKQTHPNIIVIFIPGRCMYEFISYDC</sequence>
<accession>A0A2H3JBK5</accession>
<evidence type="ECO:0000313" key="1">
    <source>
        <dbReference type="EMBL" id="PCH39630.1"/>
    </source>
</evidence>
<evidence type="ECO:0000313" key="2">
    <source>
        <dbReference type="Proteomes" id="UP000218811"/>
    </source>
</evidence>
<dbReference type="STRING" id="742152.A0A2H3JBK5"/>
<proteinExistence type="predicted"/>
<evidence type="ECO:0008006" key="3">
    <source>
        <dbReference type="Google" id="ProtNLM"/>
    </source>
</evidence>
<gene>
    <name evidence="1" type="ORF">WOLCODRAFT_85994</name>
</gene>
<dbReference type="EMBL" id="KB468020">
    <property type="protein sequence ID" value="PCH39630.1"/>
    <property type="molecule type" value="Genomic_DNA"/>
</dbReference>
<protein>
    <recommendedName>
        <fullName evidence="3">DDE-1 domain-containing protein</fullName>
    </recommendedName>
</protein>
<keyword evidence="2" id="KW-1185">Reference proteome</keyword>